<evidence type="ECO:0000256" key="1">
    <source>
        <dbReference type="ARBA" id="ARBA00023015"/>
    </source>
</evidence>
<dbReference type="InterPro" id="IPR012318">
    <property type="entry name" value="HTH_CRP"/>
</dbReference>
<dbReference type="InterPro" id="IPR036390">
    <property type="entry name" value="WH_DNA-bd_sf"/>
</dbReference>
<evidence type="ECO:0000313" key="5">
    <source>
        <dbReference type="EMBL" id="MCU7377004.1"/>
    </source>
</evidence>
<dbReference type="SUPFAM" id="SSF51206">
    <property type="entry name" value="cAMP-binding domain-like"/>
    <property type="match status" value="1"/>
</dbReference>
<dbReference type="Pfam" id="PF13545">
    <property type="entry name" value="HTH_Crp_2"/>
    <property type="match status" value="1"/>
</dbReference>
<evidence type="ECO:0000259" key="4">
    <source>
        <dbReference type="PROSITE" id="PS51063"/>
    </source>
</evidence>
<keyword evidence="6" id="KW-1185">Reference proteome</keyword>
<reference evidence="5" key="1">
    <citation type="submission" date="2022-09" db="EMBL/GenBank/DDBJ databases">
        <title>Culturomic study of gut microbiota in children with autism spectrum disorder.</title>
        <authorList>
            <person name="Efimov B.A."/>
            <person name="Chaplin A.V."/>
            <person name="Sokolova S.R."/>
            <person name="Pikina A.P."/>
            <person name="Korzhanova M."/>
            <person name="Belova V."/>
            <person name="Korostin D."/>
        </authorList>
    </citation>
    <scope>NUCLEOTIDE SEQUENCE</scope>
    <source>
        <strain evidence="5">ASD5510</strain>
    </source>
</reference>
<dbReference type="InterPro" id="IPR014710">
    <property type="entry name" value="RmlC-like_jellyroll"/>
</dbReference>
<evidence type="ECO:0000256" key="2">
    <source>
        <dbReference type="ARBA" id="ARBA00023125"/>
    </source>
</evidence>
<proteinExistence type="predicted"/>
<evidence type="ECO:0000313" key="6">
    <source>
        <dbReference type="Proteomes" id="UP001065549"/>
    </source>
</evidence>
<name>A0A9J6QNK8_9FIRM</name>
<accession>A0A9J6QNK8</accession>
<gene>
    <name evidence="5" type="ORF">OBO34_01405</name>
</gene>
<dbReference type="PROSITE" id="PS51063">
    <property type="entry name" value="HTH_CRP_2"/>
    <property type="match status" value="1"/>
</dbReference>
<dbReference type="Gene3D" id="2.60.120.10">
    <property type="entry name" value="Jelly Rolls"/>
    <property type="match status" value="1"/>
</dbReference>
<organism evidence="5 6">
    <name type="scientific">Hominibacterium faecale</name>
    <dbReference type="NCBI Taxonomy" id="2839743"/>
    <lineage>
        <taxon>Bacteria</taxon>
        <taxon>Bacillati</taxon>
        <taxon>Bacillota</taxon>
        <taxon>Clostridia</taxon>
        <taxon>Peptostreptococcales</taxon>
        <taxon>Anaerovoracaceae</taxon>
        <taxon>Hominibacterium</taxon>
    </lineage>
</organism>
<evidence type="ECO:0000256" key="3">
    <source>
        <dbReference type="ARBA" id="ARBA00023163"/>
    </source>
</evidence>
<dbReference type="Pfam" id="PF00027">
    <property type="entry name" value="cNMP_binding"/>
    <property type="match status" value="1"/>
</dbReference>
<sequence>MKPSKPADTEQMTTIEACGILREVPQKLHLMAVNGMKIKVKEYAEEEIIFSEEELIHRIAILHSGTVRGEKFHLEGSVDLMYMYQRGEIFGAEATVSRRRTSPLTYVANEAAVVLFADFSDILRSDYSKELMLALLHILADDNIKKLYKLEALSKRGLRDRIMTYLRIMGRKSGSDTFSIHMDREQFAQYLCVNRSALSYELNQMKRDGLIEFKKDEFKLLEKIL</sequence>
<keyword evidence="3" id="KW-0804">Transcription</keyword>
<dbReference type="Proteomes" id="UP001065549">
    <property type="component" value="Unassembled WGS sequence"/>
</dbReference>
<comment type="caution">
    <text evidence="5">The sequence shown here is derived from an EMBL/GenBank/DDBJ whole genome shotgun (WGS) entry which is preliminary data.</text>
</comment>
<dbReference type="GO" id="GO:0006355">
    <property type="term" value="P:regulation of DNA-templated transcription"/>
    <property type="evidence" value="ECO:0007669"/>
    <property type="project" value="InterPro"/>
</dbReference>
<dbReference type="GO" id="GO:0003677">
    <property type="term" value="F:DNA binding"/>
    <property type="evidence" value="ECO:0007669"/>
    <property type="project" value="UniProtKB-KW"/>
</dbReference>
<dbReference type="AlphaFoldDB" id="A0A9J6QNK8"/>
<dbReference type="InterPro" id="IPR018490">
    <property type="entry name" value="cNMP-bd_dom_sf"/>
</dbReference>
<dbReference type="SUPFAM" id="SSF46785">
    <property type="entry name" value="Winged helix' DNA-binding domain"/>
    <property type="match status" value="1"/>
</dbReference>
<dbReference type="EMBL" id="JAOSHN010000001">
    <property type="protein sequence ID" value="MCU7377004.1"/>
    <property type="molecule type" value="Genomic_DNA"/>
</dbReference>
<keyword evidence="2" id="KW-0238">DNA-binding</keyword>
<keyword evidence="1" id="KW-0805">Transcription regulation</keyword>
<dbReference type="RefSeq" id="WP_253020534.1">
    <property type="nucleotide sequence ID" value="NZ_JAJAGH010000005.1"/>
</dbReference>
<dbReference type="InterPro" id="IPR000595">
    <property type="entry name" value="cNMP-bd_dom"/>
</dbReference>
<protein>
    <submittedName>
        <fullName evidence="5">Crp/Fnr family transcriptional regulator</fullName>
    </submittedName>
</protein>
<feature type="domain" description="HTH crp-type" evidence="4">
    <location>
        <begin position="156"/>
        <end position="224"/>
    </location>
</feature>